<accession>A0A7X7R6F2</accession>
<dbReference type="Pfam" id="PF02146">
    <property type="entry name" value="SIR2"/>
    <property type="match status" value="1"/>
</dbReference>
<evidence type="ECO:0000259" key="5">
    <source>
        <dbReference type="PROSITE" id="PS50305"/>
    </source>
</evidence>
<evidence type="ECO:0000256" key="2">
    <source>
        <dbReference type="ARBA" id="ARBA00022679"/>
    </source>
</evidence>
<dbReference type="InterPro" id="IPR026590">
    <property type="entry name" value="Ssirtuin_cat_dom"/>
</dbReference>
<evidence type="ECO:0000256" key="4">
    <source>
        <dbReference type="PROSITE-ProRule" id="PRU00236"/>
    </source>
</evidence>
<keyword evidence="2" id="KW-0808">Transferase</keyword>
<dbReference type="InterPro" id="IPR003000">
    <property type="entry name" value="Sirtuin"/>
</dbReference>
<feature type="domain" description="Deacetylase sirtuin-type" evidence="5">
    <location>
        <begin position="7"/>
        <end position="282"/>
    </location>
</feature>
<dbReference type="GO" id="GO:0070403">
    <property type="term" value="F:NAD+ binding"/>
    <property type="evidence" value="ECO:0007669"/>
    <property type="project" value="InterPro"/>
</dbReference>
<evidence type="ECO:0000256" key="1">
    <source>
        <dbReference type="ARBA" id="ARBA00012928"/>
    </source>
</evidence>
<dbReference type="GO" id="GO:0017136">
    <property type="term" value="F:histone deacetylase activity, NAD-dependent"/>
    <property type="evidence" value="ECO:0007669"/>
    <property type="project" value="TreeGrafter"/>
</dbReference>
<dbReference type="InterPro" id="IPR050134">
    <property type="entry name" value="NAD-dep_sirtuin_deacylases"/>
</dbReference>
<comment type="caution">
    <text evidence="6">The sequence shown here is derived from an EMBL/GenBank/DDBJ whole genome shotgun (WGS) entry which is preliminary data.</text>
</comment>
<reference evidence="6 7" key="1">
    <citation type="journal article" date="2020" name="Biotechnol. Biofuels">
        <title>New insights from the biogas microbiome by comprehensive genome-resolved metagenomics of nearly 1600 species originating from multiple anaerobic digesters.</title>
        <authorList>
            <person name="Campanaro S."/>
            <person name="Treu L."/>
            <person name="Rodriguez-R L.M."/>
            <person name="Kovalovszki A."/>
            <person name="Ziels R.M."/>
            <person name="Maus I."/>
            <person name="Zhu X."/>
            <person name="Kougias P.G."/>
            <person name="Basile A."/>
            <person name="Luo G."/>
            <person name="Schluter A."/>
            <person name="Konstantinidis K.T."/>
            <person name="Angelidaki I."/>
        </authorList>
    </citation>
    <scope>NUCLEOTIDE SEQUENCE [LARGE SCALE GENOMIC DNA]</scope>
    <source>
        <strain evidence="6">AS06rmzACSIP_256</strain>
    </source>
</reference>
<dbReference type="Gene3D" id="3.40.50.1220">
    <property type="entry name" value="TPP-binding domain"/>
    <property type="match status" value="1"/>
</dbReference>
<organism evidence="6 7">
    <name type="scientific">Thauera phenolivorans</name>
    <dbReference type="NCBI Taxonomy" id="1792543"/>
    <lineage>
        <taxon>Bacteria</taxon>
        <taxon>Pseudomonadati</taxon>
        <taxon>Pseudomonadota</taxon>
        <taxon>Betaproteobacteria</taxon>
        <taxon>Rhodocyclales</taxon>
        <taxon>Zoogloeaceae</taxon>
        <taxon>Thauera</taxon>
    </lineage>
</organism>
<keyword evidence="3" id="KW-0520">NAD</keyword>
<proteinExistence type="predicted"/>
<evidence type="ECO:0000313" key="6">
    <source>
        <dbReference type="EMBL" id="NLF52990.1"/>
    </source>
</evidence>
<dbReference type="Gene3D" id="3.30.1600.10">
    <property type="entry name" value="SIR2/SIRT2 'Small Domain"/>
    <property type="match status" value="1"/>
</dbReference>
<dbReference type="RefSeq" id="WP_068806334.1">
    <property type="nucleotide sequence ID" value="NZ_MBFM01000003.1"/>
</dbReference>
<comment type="caution">
    <text evidence="4">Lacks conserved residue(s) required for the propagation of feature annotation.</text>
</comment>
<dbReference type="EC" id="2.3.1.286" evidence="1"/>
<name>A0A7X7R6F2_9RHOO</name>
<sequence length="289" mass="31501">MAPDSAPCLPSPEAFALAATWIAEADGLVVAAGAGIGVDSGLPDFRGSEGFWKAYPALAQARLAFEEIANPAAFRRDPAQAWGFYGHRLALYRRTRPHRGFGLLREIGRRLRHGLFVFTSNVDGQFQRAGYEPDRVLEVHGSIHHLQCQHGCAGEIWPADGFVPEIDDAVCRLLNPPPPCPHCGGIARPNILMFGDGQWLEGRSAVQERHYVRWRQGARRILTIEIGAGTHVPTVRHFAETTGDRLIRLNPQVETTLPSGALHLRCGALTGIEGIHAALAAEDFFAARG</sequence>
<dbReference type="SUPFAM" id="SSF52467">
    <property type="entry name" value="DHS-like NAD/FAD-binding domain"/>
    <property type="match status" value="1"/>
</dbReference>
<dbReference type="PANTHER" id="PTHR11085:SF4">
    <property type="entry name" value="NAD-DEPENDENT PROTEIN DEACYLASE"/>
    <property type="match status" value="1"/>
</dbReference>
<dbReference type="PROSITE" id="PS50305">
    <property type="entry name" value="SIRTUIN"/>
    <property type="match status" value="1"/>
</dbReference>
<protein>
    <recommendedName>
        <fullName evidence="1">protein acetyllysine N-acetyltransferase</fullName>
        <ecNumber evidence="1">2.3.1.286</ecNumber>
    </recommendedName>
</protein>
<evidence type="ECO:0000313" key="7">
    <source>
        <dbReference type="Proteomes" id="UP000536534"/>
    </source>
</evidence>
<dbReference type="Proteomes" id="UP000536534">
    <property type="component" value="Unassembled WGS sequence"/>
</dbReference>
<dbReference type="EMBL" id="JAAYYV010000025">
    <property type="protein sequence ID" value="NLF52990.1"/>
    <property type="molecule type" value="Genomic_DNA"/>
</dbReference>
<evidence type="ECO:0000256" key="3">
    <source>
        <dbReference type="ARBA" id="ARBA00023027"/>
    </source>
</evidence>
<dbReference type="OrthoDB" id="9800582at2"/>
<dbReference type="PANTHER" id="PTHR11085">
    <property type="entry name" value="NAD-DEPENDENT PROTEIN DEACYLASE SIRTUIN-5, MITOCHONDRIAL-RELATED"/>
    <property type="match status" value="1"/>
</dbReference>
<gene>
    <name evidence="6" type="ORF">GX576_01035</name>
</gene>
<dbReference type="AlphaFoldDB" id="A0A7X7R6F2"/>
<dbReference type="InterPro" id="IPR029035">
    <property type="entry name" value="DHS-like_NAD/FAD-binding_dom"/>
</dbReference>
<dbReference type="InterPro" id="IPR026591">
    <property type="entry name" value="Sirtuin_cat_small_dom_sf"/>
</dbReference>